<name>A0A6P5ZZY7_DURZI</name>
<proteinExistence type="predicted"/>
<organism evidence="2 3">
    <name type="scientific">Durio zibethinus</name>
    <name type="common">Durian</name>
    <dbReference type="NCBI Taxonomy" id="66656"/>
    <lineage>
        <taxon>Eukaryota</taxon>
        <taxon>Viridiplantae</taxon>
        <taxon>Streptophyta</taxon>
        <taxon>Embryophyta</taxon>
        <taxon>Tracheophyta</taxon>
        <taxon>Spermatophyta</taxon>
        <taxon>Magnoliopsida</taxon>
        <taxon>eudicotyledons</taxon>
        <taxon>Gunneridae</taxon>
        <taxon>Pentapetalae</taxon>
        <taxon>rosids</taxon>
        <taxon>malvids</taxon>
        <taxon>Malvales</taxon>
        <taxon>Malvaceae</taxon>
        <taxon>Helicteroideae</taxon>
        <taxon>Durio</taxon>
    </lineage>
</organism>
<dbReference type="RefSeq" id="XP_022758021.1">
    <property type="nucleotide sequence ID" value="XM_022902286.1"/>
</dbReference>
<keyword evidence="1" id="KW-0732">Signal</keyword>
<accession>A0A6P5ZZY7</accession>
<evidence type="ECO:0000313" key="2">
    <source>
        <dbReference type="Proteomes" id="UP000515121"/>
    </source>
</evidence>
<dbReference type="OrthoDB" id="1001765at2759"/>
<keyword evidence="2" id="KW-1185">Reference proteome</keyword>
<dbReference type="AlphaFoldDB" id="A0A6P5ZZY7"/>
<protein>
    <submittedName>
        <fullName evidence="3">Desiccation-related protein PCC13-62-like</fullName>
    </submittedName>
</protein>
<dbReference type="PANTHER" id="PTHR31694:SF26">
    <property type="entry name" value="OS05G0151100 PROTEIN"/>
    <property type="match status" value="1"/>
</dbReference>
<dbReference type="Proteomes" id="UP000515121">
    <property type="component" value="Unplaced"/>
</dbReference>
<reference evidence="3" key="1">
    <citation type="submission" date="2025-08" db="UniProtKB">
        <authorList>
            <consortium name="RefSeq"/>
        </authorList>
    </citation>
    <scope>IDENTIFICATION</scope>
    <source>
        <tissue evidence="3">Fruit stalk</tissue>
    </source>
</reference>
<dbReference type="InterPro" id="IPR052965">
    <property type="entry name" value="Pigment-catalase-like"/>
</dbReference>
<dbReference type="KEGG" id="dzi:111305089"/>
<sequence length="309" mass="33630">MASASTSYARILFLLSLQLITVAVIAHHDCGPFEANDRDRIQFAQNLEFLEAEYFTYDALGKGLDAFAPELAKGGPPPIGARKANLDPVTRQIIEEFGYQEIGHLRAIVTTVGGIPRPLLDISSENFAKLFDKAVGYCLDPPFDPYADTANFLTASYAIPYMGLVGYVGTIPYLANYTSRRLVASLLGVESGQDAVLRALLYGKACEKVVTYDITVADFTNVISGLRNQLAKCDIKDEGLIVPLKLGAENRTTSNILSADTNSLSYARTPPEILRVVYGDGDEHKPGGFFPEGANGKIARSYLSEHHKD</sequence>
<evidence type="ECO:0000256" key="1">
    <source>
        <dbReference type="SAM" id="SignalP"/>
    </source>
</evidence>
<dbReference type="PANTHER" id="PTHR31694">
    <property type="entry name" value="DESICCATION-LIKE PROTEIN"/>
    <property type="match status" value="1"/>
</dbReference>
<evidence type="ECO:0000313" key="3">
    <source>
        <dbReference type="RefSeq" id="XP_022758021.1"/>
    </source>
</evidence>
<gene>
    <name evidence="3" type="primary">LOC111305089</name>
</gene>
<dbReference type="Pfam" id="PF13668">
    <property type="entry name" value="Ferritin_2"/>
    <property type="match status" value="1"/>
</dbReference>
<dbReference type="GeneID" id="111305089"/>
<feature type="chain" id="PRO_5027605910" evidence="1">
    <location>
        <begin position="27"/>
        <end position="309"/>
    </location>
</feature>
<feature type="signal peptide" evidence="1">
    <location>
        <begin position="1"/>
        <end position="26"/>
    </location>
</feature>